<feature type="region of interest" description="Disordered" evidence="1">
    <location>
        <begin position="1"/>
        <end position="42"/>
    </location>
</feature>
<organism evidence="2 3">
    <name type="scientific">Schaalia cardiffensis F0333</name>
    <dbReference type="NCBI Taxonomy" id="888050"/>
    <lineage>
        <taxon>Bacteria</taxon>
        <taxon>Bacillati</taxon>
        <taxon>Actinomycetota</taxon>
        <taxon>Actinomycetes</taxon>
        <taxon>Actinomycetales</taxon>
        <taxon>Actinomycetaceae</taxon>
        <taxon>Schaalia</taxon>
    </lineage>
</organism>
<feature type="compositionally biased region" description="Basic and acidic residues" evidence="1">
    <location>
        <begin position="20"/>
        <end position="34"/>
    </location>
</feature>
<comment type="caution">
    <text evidence="2">The sequence shown here is derived from an EMBL/GenBank/DDBJ whole genome shotgun (WGS) entry which is preliminary data.</text>
</comment>
<feature type="non-terminal residue" evidence="2">
    <location>
        <position position="1"/>
    </location>
</feature>
<evidence type="ECO:0000313" key="2">
    <source>
        <dbReference type="EMBL" id="ENO17280.1"/>
    </source>
</evidence>
<evidence type="ECO:0000256" key="1">
    <source>
        <dbReference type="SAM" id="MobiDB-lite"/>
    </source>
</evidence>
<evidence type="ECO:0000313" key="3">
    <source>
        <dbReference type="Proteomes" id="UP000013015"/>
    </source>
</evidence>
<proteinExistence type="predicted"/>
<dbReference type="Proteomes" id="UP000013015">
    <property type="component" value="Unassembled WGS sequence"/>
</dbReference>
<dbReference type="AlphaFoldDB" id="N6W435"/>
<gene>
    <name evidence="2" type="primary">copC</name>
    <name evidence="2" type="ORF">HMPREF9004_1980</name>
</gene>
<protein>
    <submittedName>
        <fullName evidence="2">Copper resistance protein CopC</fullName>
    </submittedName>
</protein>
<reference evidence="2 3" key="1">
    <citation type="submission" date="2013-03" db="EMBL/GenBank/DDBJ databases">
        <title>Reference genome for the Human Microbiome Project.</title>
        <authorList>
            <person name="Aqrawi P."/>
            <person name="Ayvaz T."/>
            <person name="Bess C."/>
            <person name="Blankenburg K."/>
            <person name="Coyle M."/>
            <person name="Deng J."/>
            <person name="Forbes L."/>
            <person name="Fowler G."/>
            <person name="Francisco L."/>
            <person name="Fu Q."/>
            <person name="Gibbs R."/>
            <person name="Gross S."/>
            <person name="Gubbala S."/>
            <person name="Hale W."/>
            <person name="Hemphill L."/>
            <person name="Highlander S."/>
            <person name="Hirani K."/>
            <person name="Jackson L."/>
            <person name="Jakkamsetti A."/>
            <person name="Javaid M."/>
            <person name="Jayaseelan J.C."/>
            <person name="Jiang H."/>
            <person name="Joshi V."/>
            <person name="Korchina V."/>
            <person name="Kovar C."/>
            <person name="Lara F."/>
            <person name="Lee S."/>
            <person name="Liu Y."/>
            <person name="Mata R."/>
            <person name="Mathew T."/>
            <person name="Munidasa M."/>
            <person name="Muzny D."/>
            <person name="Nazareth L."/>
            <person name="Ngo R."/>
            <person name="Nguyen L."/>
            <person name="Nguyen N."/>
            <person name="Okwuonu G."/>
            <person name="Ongeri F."/>
            <person name="Palculict T."/>
            <person name="Patil S."/>
            <person name="Petrosino J."/>
            <person name="Pham C."/>
            <person name="Pham P."/>
            <person name="Pu L.-L."/>
            <person name="Qin X."/>
            <person name="Qu J."/>
            <person name="Reid J."/>
            <person name="Ross M."/>
            <person name="Ruth R."/>
            <person name="Saada N."/>
            <person name="San Lucas F."/>
            <person name="Santibanez J."/>
            <person name="Shang Y."/>
            <person name="Simmons D."/>
            <person name="Song X.-Z."/>
            <person name="Tang L.-Y."/>
            <person name="Thornton R."/>
            <person name="Warren J."/>
            <person name="Weissenberger G."/>
            <person name="Wilczek-Boney K."/>
            <person name="Worley K."/>
            <person name="Youmans B."/>
            <person name="Zhang J."/>
            <person name="Zhang L."/>
            <person name="Zhao Z."/>
            <person name="Zhou C."/>
            <person name="Zhu D."/>
            <person name="Zhu Y."/>
        </authorList>
    </citation>
    <scope>NUCLEOTIDE SEQUENCE [LARGE SCALE GENOMIC DNA]</scope>
    <source>
        <strain evidence="2 3">F0333</strain>
    </source>
</reference>
<name>N6W435_9ACTO</name>
<dbReference type="HOGENOM" id="CLU_3243460_0_0_11"/>
<keyword evidence="3" id="KW-1185">Reference proteome</keyword>
<sequence length="42" mass="4503">NTQTHQALQAPTPAKGTHGANREQHAHFFDDNERCTSLTGGG</sequence>
<dbReference type="EMBL" id="AQHZ01000038">
    <property type="protein sequence ID" value="ENO17280.1"/>
    <property type="molecule type" value="Genomic_DNA"/>
</dbReference>
<accession>N6W435</accession>